<dbReference type="Proteomes" id="UP001163821">
    <property type="component" value="Unassembled WGS sequence"/>
</dbReference>
<organism evidence="1 2">
    <name type="scientific">Gaoshiqia sediminis</name>
    <dbReference type="NCBI Taxonomy" id="2986998"/>
    <lineage>
        <taxon>Bacteria</taxon>
        <taxon>Pseudomonadati</taxon>
        <taxon>Bacteroidota</taxon>
        <taxon>Bacteroidia</taxon>
        <taxon>Marinilabiliales</taxon>
        <taxon>Prolixibacteraceae</taxon>
        <taxon>Gaoshiqia</taxon>
    </lineage>
</organism>
<keyword evidence="2" id="KW-1185">Reference proteome</keyword>
<reference evidence="1" key="1">
    <citation type="submission" date="2022-10" db="EMBL/GenBank/DDBJ databases">
        <title>Gaoshiqiia sediminis gen. nov., sp. nov., isolated from coastal sediment.</title>
        <authorList>
            <person name="Yu W.X."/>
            <person name="Mu D.S."/>
            <person name="Du J.Z."/>
            <person name="Liang Y.Q."/>
        </authorList>
    </citation>
    <scope>NUCLEOTIDE SEQUENCE</scope>
    <source>
        <strain evidence="1">A06</strain>
    </source>
</reference>
<sequence length="201" mass="22542">MENVRNEILKASVKHDRCEVTYKESFTEANFSNEVSKKCSQIVHVDLKNALDRLKIHLVILCEQPEAVLMDNIYDFDLEELSNYVVTGYSIGGSDESAGVTIIGQKLLKSGQVLNINAPFTKFEDAEAYEFAGELYGDVQACNWEVSEYLFAEKWGLKQQEFDFDVPEELSGAEITMAAPSTGKTKKIGNLKKSKVVEPQE</sequence>
<name>A0AA41YAM2_9BACT</name>
<comment type="caution">
    <text evidence="1">The sequence shown here is derived from an EMBL/GenBank/DDBJ whole genome shotgun (WGS) entry which is preliminary data.</text>
</comment>
<gene>
    <name evidence="1" type="ORF">N2K84_15225</name>
</gene>
<proteinExistence type="predicted"/>
<evidence type="ECO:0000313" key="2">
    <source>
        <dbReference type="Proteomes" id="UP001163821"/>
    </source>
</evidence>
<accession>A0AA41YAM2</accession>
<dbReference type="AlphaFoldDB" id="A0AA41YAM2"/>
<dbReference type="EMBL" id="JAPAAF010000028">
    <property type="protein sequence ID" value="MCW0484093.1"/>
    <property type="molecule type" value="Genomic_DNA"/>
</dbReference>
<protein>
    <submittedName>
        <fullName evidence="1">Uncharacterized protein</fullName>
    </submittedName>
</protein>
<dbReference type="RefSeq" id="WP_282592685.1">
    <property type="nucleotide sequence ID" value="NZ_JAPAAF010000028.1"/>
</dbReference>
<evidence type="ECO:0000313" key="1">
    <source>
        <dbReference type="EMBL" id="MCW0484093.1"/>
    </source>
</evidence>